<gene>
    <name evidence="2" type="ORF">SAMN05444394_4048</name>
</gene>
<dbReference type="OrthoDB" id="66829at2"/>
<evidence type="ECO:0000313" key="2">
    <source>
        <dbReference type="EMBL" id="SIO23840.1"/>
    </source>
</evidence>
<dbReference type="InterPro" id="IPR037523">
    <property type="entry name" value="VOC_core"/>
</dbReference>
<dbReference type="RefSeq" id="WP_074226817.1">
    <property type="nucleotide sequence ID" value="NZ_FSRC01000004.1"/>
</dbReference>
<dbReference type="PROSITE" id="PS51819">
    <property type="entry name" value="VOC"/>
    <property type="match status" value="1"/>
</dbReference>
<reference evidence="3" key="1">
    <citation type="submission" date="2016-11" db="EMBL/GenBank/DDBJ databases">
        <authorList>
            <person name="Varghese N."/>
            <person name="Submissions S."/>
        </authorList>
    </citation>
    <scope>NUCLEOTIDE SEQUENCE [LARGE SCALE GENOMIC DNA]</scope>
    <source>
        <strain evidence="3">DSM 15292</strain>
    </source>
</reference>
<dbReference type="InterPro" id="IPR029068">
    <property type="entry name" value="Glyas_Bleomycin-R_OHBP_Dase"/>
</dbReference>
<organism evidence="2 3">
    <name type="scientific">Algoriphagus halophilus</name>
    <dbReference type="NCBI Taxonomy" id="226505"/>
    <lineage>
        <taxon>Bacteria</taxon>
        <taxon>Pseudomonadati</taxon>
        <taxon>Bacteroidota</taxon>
        <taxon>Cytophagia</taxon>
        <taxon>Cytophagales</taxon>
        <taxon>Cyclobacteriaceae</taxon>
        <taxon>Algoriphagus</taxon>
    </lineage>
</organism>
<name>A0A1N6HVV9_9BACT</name>
<proteinExistence type="predicted"/>
<dbReference type="SUPFAM" id="SSF54593">
    <property type="entry name" value="Glyoxalase/Bleomycin resistance protein/Dihydroxybiphenyl dioxygenase"/>
    <property type="match status" value="1"/>
</dbReference>
<dbReference type="STRING" id="226505.SAMN05444394_4048"/>
<dbReference type="EMBL" id="FSRC01000004">
    <property type="protein sequence ID" value="SIO23840.1"/>
    <property type="molecule type" value="Genomic_DNA"/>
</dbReference>
<protein>
    <recommendedName>
        <fullName evidence="1">VOC domain-containing protein</fullName>
    </recommendedName>
</protein>
<evidence type="ECO:0000313" key="3">
    <source>
        <dbReference type="Proteomes" id="UP000185221"/>
    </source>
</evidence>
<sequence>MKTEFLSTIPVLPSSDIERDLRWYEENLGFKKIFGDSMYVGIHFKTVWLHLQWHADTEDDPLLGGSVVRIFVKNIENYFNSLVSKGVVPKDKLRKNTPWGTHEFGLYDLNNNAIFFVEDV</sequence>
<keyword evidence="3" id="KW-1185">Reference proteome</keyword>
<dbReference type="Gene3D" id="3.10.180.10">
    <property type="entry name" value="2,3-Dihydroxybiphenyl 1,2-Dioxygenase, domain 1"/>
    <property type="match status" value="1"/>
</dbReference>
<dbReference type="AlphaFoldDB" id="A0A1N6HVV9"/>
<dbReference type="Proteomes" id="UP000185221">
    <property type="component" value="Unassembled WGS sequence"/>
</dbReference>
<feature type="domain" description="VOC" evidence="1">
    <location>
        <begin position="4"/>
        <end position="119"/>
    </location>
</feature>
<evidence type="ECO:0000259" key="1">
    <source>
        <dbReference type="PROSITE" id="PS51819"/>
    </source>
</evidence>
<accession>A0A1N6HVV9</accession>